<feature type="compositionally biased region" description="Gly residues" evidence="1">
    <location>
        <begin position="492"/>
        <end position="510"/>
    </location>
</feature>
<evidence type="ECO:0000313" key="2">
    <source>
        <dbReference type="EMBL" id="KAG5190609.1"/>
    </source>
</evidence>
<proteinExistence type="predicted"/>
<feature type="region of interest" description="Disordered" evidence="1">
    <location>
        <begin position="492"/>
        <end position="519"/>
    </location>
</feature>
<sequence length="519" mass="55747">MADVDMGFTPRRPVTAQYRPRRTSITSLMPRAHPSASSGVRSRSLDLRLELLRSSRGQLPREELAGAVQTILSERHARGALSRHHVAANQHACGRCAAGIVAARQCETSVKAALRRRRAAHAREAAAAADAAWRGELRVSLGGCGDDGGVEAAWAAATAAAARRAARQRHALVAAAHAARFLCWRAAWRRVVYIERDSVVQLHSKRMSSMALANVMRASCMIQTWWRKHQALHRLQLATYVTYFVTRKRAERTNAARLVGAFLVAARCNHRVSAMYRFRTKVRKCQHHLKVFLELRRYRLQLLTLLFDRTEAQLRRRRRDELIAEARHQQVTFAAVHRELLQAGRLRRRAAAAAGGGAAGSSGAAAARSVHSLLRLRLRHSLAELSAARCGAHTRRRLLEALLSRLTTEFRRSLPPHSVRAAAAAGLAAASPDPSSQCKTRVFTVENARQWLLPSGAEEGGGGKGRGGGGRGAAEDGDTAISAAAAAAVGGDGEAGAGGVGGHAAGGGSAAAGRLAVQS</sequence>
<gene>
    <name evidence="2" type="ORF">JKP88DRAFT_285841</name>
</gene>
<name>A0A835ZHD8_9STRA</name>
<accession>A0A835ZHD8</accession>
<comment type="caution">
    <text evidence="2">The sequence shown here is derived from an EMBL/GenBank/DDBJ whole genome shotgun (WGS) entry which is preliminary data.</text>
</comment>
<evidence type="ECO:0000313" key="3">
    <source>
        <dbReference type="Proteomes" id="UP000664859"/>
    </source>
</evidence>
<dbReference type="Proteomes" id="UP000664859">
    <property type="component" value="Unassembled WGS sequence"/>
</dbReference>
<organism evidence="2 3">
    <name type="scientific">Tribonema minus</name>
    <dbReference type="NCBI Taxonomy" id="303371"/>
    <lineage>
        <taxon>Eukaryota</taxon>
        <taxon>Sar</taxon>
        <taxon>Stramenopiles</taxon>
        <taxon>Ochrophyta</taxon>
        <taxon>PX clade</taxon>
        <taxon>Xanthophyceae</taxon>
        <taxon>Tribonematales</taxon>
        <taxon>Tribonemataceae</taxon>
        <taxon>Tribonema</taxon>
    </lineage>
</organism>
<dbReference type="EMBL" id="JAFCMP010000031">
    <property type="protein sequence ID" value="KAG5190609.1"/>
    <property type="molecule type" value="Genomic_DNA"/>
</dbReference>
<reference evidence="2" key="1">
    <citation type="submission" date="2021-02" db="EMBL/GenBank/DDBJ databases">
        <title>First Annotated Genome of the Yellow-green Alga Tribonema minus.</title>
        <authorList>
            <person name="Mahan K.M."/>
        </authorList>
    </citation>
    <scope>NUCLEOTIDE SEQUENCE</scope>
    <source>
        <strain evidence="2">UTEX B ZZ1240</strain>
    </source>
</reference>
<feature type="compositionally biased region" description="Gly residues" evidence="1">
    <location>
        <begin position="458"/>
        <end position="472"/>
    </location>
</feature>
<evidence type="ECO:0000256" key="1">
    <source>
        <dbReference type="SAM" id="MobiDB-lite"/>
    </source>
</evidence>
<protein>
    <submittedName>
        <fullName evidence="2">Uncharacterized protein</fullName>
    </submittedName>
</protein>
<feature type="region of interest" description="Disordered" evidence="1">
    <location>
        <begin position="453"/>
        <end position="477"/>
    </location>
</feature>
<keyword evidence="3" id="KW-1185">Reference proteome</keyword>
<dbReference type="AlphaFoldDB" id="A0A835ZHD8"/>